<dbReference type="PANTHER" id="PTHR47346">
    <property type="entry name" value="HYDROLASES, ACTING ON ESTER BOND"/>
    <property type="match status" value="1"/>
</dbReference>
<evidence type="ECO:0000313" key="2">
    <source>
        <dbReference type="Proteomes" id="UP001202328"/>
    </source>
</evidence>
<name>A0AAD4XRY5_9MAGN</name>
<dbReference type="PANTHER" id="PTHR47346:SF1">
    <property type="entry name" value="GPI INOSITOL-DEACYLASE"/>
    <property type="match status" value="1"/>
</dbReference>
<dbReference type="AlphaFoldDB" id="A0AAD4XRY5"/>
<evidence type="ECO:0000313" key="1">
    <source>
        <dbReference type="EMBL" id="KAI3942131.1"/>
    </source>
</evidence>
<keyword evidence="2" id="KW-1185">Reference proteome</keyword>
<protein>
    <submittedName>
        <fullName evidence="1">Uncharacterized protein</fullName>
    </submittedName>
</protein>
<sequence length="144" mass="16040">MGNDEWSKLTISSIQRHDFATRCDLHGLTIIQEIVEADCENSTSHVSLGLPFKAKAMLKSSSKILKPSAPGPSIHQLWLDPLLPVEENPLNSPKSARRYGDTQLDIFNYRHGMPTLHLLAALMFAPSLVAWLKRIGLGQNLPWS</sequence>
<proteinExistence type="predicted"/>
<organism evidence="1 2">
    <name type="scientific">Papaver atlanticum</name>
    <dbReference type="NCBI Taxonomy" id="357466"/>
    <lineage>
        <taxon>Eukaryota</taxon>
        <taxon>Viridiplantae</taxon>
        <taxon>Streptophyta</taxon>
        <taxon>Embryophyta</taxon>
        <taxon>Tracheophyta</taxon>
        <taxon>Spermatophyta</taxon>
        <taxon>Magnoliopsida</taxon>
        <taxon>Ranunculales</taxon>
        <taxon>Papaveraceae</taxon>
        <taxon>Papaveroideae</taxon>
        <taxon>Papaver</taxon>
    </lineage>
</organism>
<gene>
    <name evidence="1" type="ORF">MKW98_003730</name>
</gene>
<comment type="caution">
    <text evidence="1">The sequence shown here is derived from an EMBL/GenBank/DDBJ whole genome shotgun (WGS) entry which is preliminary data.</text>
</comment>
<accession>A0AAD4XRY5</accession>
<dbReference type="Proteomes" id="UP001202328">
    <property type="component" value="Unassembled WGS sequence"/>
</dbReference>
<reference evidence="1" key="1">
    <citation type="submission" date="2022-04" db="EMBL/GenBank/DDBJ databases">
        <title>A functionally conserved STORR gene fusion in Papaver species that diverged 16.8 million years ago.</title>
        <authorList>
            <person name="Catania T."/>
        </authorList>
    </citation>
    <scope>NUCLEOTIDE SEQUENCE</scope>
    <source>
        <strain evidence="1">S-188037</strain>
    </source>
</reference>
<dbReference type="EMBL" id="JAJJMB010004716">
    <property type="protein sequence ID" value="KAI3942131.1"/>
    <property type="molecule type" value="Genomic_DNA"/>
</dbReference>